<dbReference type="PANTHER" id="PTHR35180">
    <property type="entry name" value="PROTEIN CBG06219"/>
    <property type="match status" value="1"/>
</dbReference>
<feature type="signal peptide" evidence="1">
    <location>
        <begin position="1"/>
        <end position="27"/>
    </location>
</feature>
<dbReference type="AlphaFoldDB" id="A0AAV5WJA3"/>
<evidence type="ECO:0000256" key="1">
    <source>
        <dbReference type="SAM" id="SignalP"/>
    </source>
</evidence>
<keyword evidence="1" id="KW-0732">Signal</keyword>
<evidence type="ECO:0000313" key="2">
    <source>
        <dbReference type="EMBL" id="GMT31518.1"/>
    </source>
</evidence>
<keyword evidence="3" id="KW-1185">Reference proteome</keyword>
<organism evidence="2 3">
    <name type="scientific">Pristionchus fissidentatus</name>
    <dbReference type="NCBI Taxonomy" id="1538716"/>
    <lineage>
        <taxon>Eukaryota</taxon>
        <taxon>Metazoa</taxon>
        <taxon>Ecdysozoa</taxon>
        <taxon>Nematoda</taxon>
        <taxon>Chromadorea</taxon>
        <taxon>Rhabditida</taxon>
        <taxon>Rhabditina</taxon>
        <taxon>Diplogasteromorpha</taxon>
        <taxon>Diplogasteroidea</taxon>
        <taxon>Neodiplogasteridae</taxon>
        <taxon>Pristionchus</taxon>
    </lineage>
</organism>
<name>A0AAV5WJA3_9BILA</name>
<evidence type="ECO:0000313" key="3">
    <source>
        <dbReference type="Proteomes" id="UP001432322"/>
    </source>
</evidence>
<feature type="non-terminal residue" evidence="2">
    <location>
        <position position="1"/>
    </location>
</feature>
<dbReference type="PANTHER" id="PTHR35180:SF7">
    <property type="entry name" value="SRCR DOMAIN-CONTAINING PROTEIN"/>
    <property type="match status" value="1"/>
</dbReference>
<dbReference type="EMBL" id="BTSY01000006">
    <property type="protein sequence ID" value="GMT31518.1"/>
    <property type="molecule type" value="Genomic_DNA"/>
</dbReference>
<gene>
    <name evidence="2" type="ORF">PFISCL1PPCAC_22815</name>
</gene>
<reference evidence="2" key="1">
    <citation type="submission" date="2023-10" db="EMBL/GenBank/DDBJ databases">
        <title>Genome assembly of Pristionchus species.</title>
        <authorList>
            <person name="Yoshida K."/>
            <person name="Sommer R.J."/>
        </authorList>
    </citation>
    <scope>NUCLEOTIDE SEQUENCE</scope>
    <source>
        <strain evidence="2">RS5133</strain>
    </source>
</reference>
<feature type="chain" id="PRO_5043786700" evidence="1">
    <location>
        <begin position="28"/>
        <end position="88"/>
    </location>
</feature>
<comment type="caution">
    <text evidence="2">The sequence shown here is derived from an EMBL/GenBank/DDBJ whole genome shotgun (WGS) entry which is preliminary data.</text>
</comment>
<dbReference type="Proteomes" id="UP001432322">
    <property type="component" value="Unassembled WGS sequence"/>
</dbReference>
<protein>
    <submittedName>
        <fullName evidence="2">Uncharacterized protein</fullName>
    </submittedName>
</protein>
<accession>A0AAV5WJA3</accession>
<sequence length="88" mass="9594">ISLVSPSVVMKILLLLLLTQLWIPAETSETLPCKWHGFAPICIASCPSGTVEVKRKSEGKKKVFGKSCLLGSKVFCCEKGHTYTGRVD</sequence>
<proteinExistence type="predicted"/>